<proteinExistence type="predicted"/>
<protein>
    <submittedName>
        <fullName evidence="1">Uncharacterized protein</fullName>
    </submittedName>
</protein>
<evidence type="ECO:0000313" key="1">
    <source>
        <dbReference type="EMBL" id="CBX82067.1"/>
    </source>
</evidence>
<sequence>MDAQHCKLNVHSSENSVFIFPASRKDHGYAYNAVLKR</sequence>
<gene>
    <name evidence="1" type="ORF">EAIL5_3247</name>
</gene>
<reference evidence="1" key="1">
    <citation type="journal article" date="2011" name="J. Bacteriol.">
        <title>Genome Sequence of an Erwinia amylovora Strain with Pathogenicity Restricted to Rubus Plants.</title>
        <authorList>
            <person name="Powney R."/>
            <person name="Smits T.H."/>
            <person name="Sawbridge T."/>
            <person name="Frey B."/>
            <person name="Blom J."/>
            <person name="Frey J.E."/>
            <person name="Plummer K.M."/>
            <person name="Beer S.V."/>
            <person name="Luck J."/>
            <person name="Duffy B."/>
            <person name="Rodoni B."/>
        </authorList>
    </citation>
    <scope>NUCLEOTIDE SEQUENCE</scope>
    <source>
        <strain evidence="1">ATCC BAA-2158</strain>
    </source>
</reference>
<dbReference type="AlphaFoldDB" id="E5B9B1"/>
<dbReference type="EMBL" id="FR719196">
    <property type="protein sequence ID" value="CBX82067.1"/>
    <property type="molecule type" value="Genomic_DNA"/>
</dbReference>
<accession>E5B9B1</accession>
<organism evidence="1">
    <name type="scientific">Erwinia amylovora ATCC BAA-2158</name>
    <dbReference type="NCBI Taxonomy" id="889211"/>
    <lineage>
        <taxon>Bacteria</taxon>
        <taxon>Pseudomonadati</taxon>
        <taxon>Pseudomonadota</taxon>
        <taxon>Gammaproteobacteria</taxon>
        <taxon>Enterobacterales</taxon>
        <taxon>Erwiniaceae</taxon>
        <taxon>Erwinia</taxon>
    </lineage>
</organism>
<name>E5B9B1_ERWAM</name>